<dbReference type="Proteomes" id="UP001611251">
    <property type="component" value="Unassembled WGS sequence"/>
</dbReference>
<dbReference type="EMBL" id="JBGFSN010000004">
    <property type="protein sequence ID" value="MFH8133601.1"/>
    <property type="molecule type" value="Genomic_DNA"/>
</dbReference>
<protein>
    <recommendedName>
        <fullName evidence="3">Biofilm development protein YmgB/AriR</fullName>
    </recommendedName>
</protein>
<sequence>MSTINQGSNEDVLKIVGRAVLTLHVHGETLTADKVVSMIRCYAEKEPSSDETQRLYALAIEMMSSDIA</sequence>
<accession>A0ABW7PTG8</accession>
<evidence type="ECO:0008006" key="3">
    <source>
        <dbReference type="Google" id="ProtNLM"/>
    </source>
</evidence>
<comment type="caution">
    <text evidence="1">The sequence shown here is derived from an EMBL/GenBank/DDBJ whole genome shotgun (WGS) entry which is preliminary data.</text>
</comment>
<evidence type="ECO:0000313" key="1">
    <source>
        <dbReference type="EMBL" id="MFH8133601.1"/>
    </source>
</evidence>
<dbReference type="RefSeq" id="WP_397212710.1">
    <property type="nucleotide sequence ID" value="NZ_JBGFSN010000004.1"/>
</dbReference>
<organism evidence="1 2">
    <name type="scientific">Pantoea osteomyelitidis</name>
    <dbReference type="NCBI Taxonomy" id="3230026"/>
    <lineage>
        <taxon>Bacteria</taxon>
        <taxon>Pseudomonadati</taxon>
        <taxon>Pseudomonadota</taxon>
        <taxon>Gammaproteobacteria</taxon>
        <taxon>Enterobacterales</taxon>
        <taxon>Erwiniaceae</taxon>
        <taxon>Pantoea</taxon>
    </lineage>
</organism>
<name>A0ABW7PTG8_9GAMM</name>
<evidence type="ECO:0000313" key="2">
    <source>
        <dbReference type="Proteomes" id="UP001611251"/>
    </source>
</evidence>
<gene>
    <name evidence="1" type="ORF">ABU178_05335</name>
</gene>
<reference evidence="1 2" key="1">
    <citation type="submission" date="2024-08" db="EMBL/GenBank/DDBJ databases">
        <title>Pantoea ronii - a newly identified human opportunistic pathogen.</title>
        <authorList>
            <person name="Keidar-Friedman D."/>
            <person name="Sorek N."/>
            <person name="Leshin-Carmel D."/>
            <person name="Tsur A."/>
            <person name="Amsalem M."/>
            <person name="Tolkach D."/>
            <person name="Brosh-Nissimov T."/>
        </authorList>
    </citation>
    <scope>NUCLEOTIDE SEQUENCE [LARGE SCALE GENOMIC DNA]</scope>
    <source>
        <strain evidence="1 2">AA23256</strain>
    </source>
</reference>
<proteinExistence type="predicted"/>
<keyword evidence="2" id="KW-1185">Reference proteome</keyword>